<evidence type="ECO:0000256" key="2">
    <source>
        <dbReference type="SAM" id="Phobius"/>
    </source>
</evidence>
<evidence type="ECO:0008006" key="5">
    <source>
        <dbReference type="Google" id="ProtNLM"/>
    </source>
</evidence>
<dbReference type="PANTHER" id="PTHR33564:SF8">
    <property type="entry name" value="TRANSMEMBRANE PROTEIN"/>
    <property type="match status" value="1"/>
</dbReference>
<gene>
    <name evidence="4" type="primary">LOC140008373</name>
</gene>
<dbReference type="PANTHER" id="PTHR33564">
    <property type="entry name" value="TRANSMEMBRANE PROTEIN"/>
    <property type="match status" value="1"/>
</dbReference>
<proteinExistence type="predicted"/>
<evidence type="ECO:0000256" key="1">
    <source>
        <dbReference type="SAM" id="MobiDB-lite"/>
    </source>
</evidence>
<feature type="region of interest" description="Disordered" evidence="1">
    <location>
        <begin position="63"/>
        <end position="84"/>
    </location>
</feature>
<dbReference type="Proteomes" id="UP001652660">
    <property type="component" value="Chromosome 6c"/>
</dbReference>
<keyword evidence="2" id="KW-1133">Transmembrane helix</keyword>
<name>A0ABM4UMP3_COFAR</name>
<evidence type="ECO:0000313" key="3">
    <source>
        <dbReference type="Proteomes" id="UP001652660"/>
    </source>
</evidence>
<dbReference type="GeneID" id="140008373"/>
<keyword evidence="2" id="KW-0472">Membrane</keyword>
<protein>
    <recommendedName>
        <fullName evidence="5">Transmembrane protein</fullName>
    </recommendedName>
</protein>
<dbReference type="RefSeq" id="XP_071908551.1">
    <property type="nucleotide sequence ID" value="XM_072052450.1"/>
</dbReference>
<accession>A0ABM4UMP3</accession>
<reference evidence="4" key="1">
    <citation type="submission" date="2025-08" db="UniProtKB">
        <authorList>
            <consortium name="RefSeq"/>
        </authorList>
    </citation>
    <scope>IDENTIFICATION</scope>
    <source>
        <tissue evidence="4">Leaves</tissue>
    </source>
</reference>
<sequence>MDNNNSLGTGLMAVFAVSGSVALLAMQLHKRLLSDFMEKMELEIGSKKNQRLKKVRFADDAVPRRAASSHNAEPKKNDLRGVGCPKRAREEKLETLPLNWQALYKGIIKDREFKGLK</sequence>
<feature type="transmembrane region" description="Helical" evidence="2">
    <location>
        <begin position="6"/>
        <end position="26"/>
    </location>
</feature>
<keyword evidence="3" id="KW-1185">Reference proteome</keyword>
<keyword evidence="2" id="KW-0812">Transmembrane</keyword>
<organism evidence="3 4">
    <name type="scientific">Coffea arabica</name>
    <name type="common">Arabian coffee</name>
    <dbReference type="NCBI Taxonomy" id="13443"/>
    <lineage>
        <taxon>Eukaryota</taxon>
        <taxon>Viridiplantae</taxon>
        <taxon>Streptophyta</taxon>
        <taxon>Embryophyta</taxon>
        <taxon>Tracheophyta</taxon>
        <taxon>Spermatophyta</taxon>
        <taxon>Magnoliopsida</taxon>
        <taxon>eudicotyledons</taxon>
        <taxon>Gunneridae</taxon>
        <taxon>Pentapetalae</taxon>
        <taxon>asterids</taxon>
        <taxon>lamiids</taxon>
        <taxon>Gentianales</taxon>
        <taxon>Rubiaceae</taxon>
        <taxon>Ixoroideae</taxon>
        <taxon>Gardenieae complex</taxon>
        <taxon>Bertiereae - Coffeeae clade</taxon>
        <taxon>Coffeeae</taxon>
        <taxon>Coffea</taxon>
    </lineage>
</organism>
<evidence type="ECO:0000313" key="4">
    <source>
        <dbReference type="RefSeq" id="XP_071908551.1"/>
    </source>
</evidence>